<dbReference type="GO" id="GO:0042438">
    <property type="term" value="P:melanin biosynthetic process"/>
    <property type="evidence" value="ECO:0007669"/>
    <property type="project" value="UniProtKB-KW"/>
</dbReference>
<evidence type="ECO:0000256" key="9">
    <source>
        <dbReference type="ARBA" id="ARBA00048233"/>
    </source>
</evidence>
<keyword evidence="8" id="KW-0470">Melanin biosynthesis</keyword>
<dbReference type="Pfam" id="PF18132">
    <property type="entry name" value="Tyrosinase_C"/>
    <property type="match status" value="1"/>
</dbReference>
<keyword evidence="11" id="KW-0732">Signal</keyword>
<evidence type="ECO:0000256" key="1">
    <source>
        <dbReference type="ARBA" id="ARBA00001973"/>
    </source>
</evidence>
<evidence type="ECO:0000256" key="4">
    <source>
        <dbReference type="ARBA" id="ARBA00022723"/>
    </source>
</evidence>
<keyword evidence="4" id="KW-0479">Metal-binding</keyword>
<dbReference type="InterPro" id="IPR008922">
    <property type="entry name" value="Di-copper_centre_dom_sf"/>
</dbReference>
<keyword evidence="7" id="KW-0503">Monooxygenase</keyword>
<dbReference type="PROSITE" id="PS00497">
    <property type="entry name" value="TYROSINASE_1"/>
    <property type="match status" value="1"/>
</dbReference>
<gene>
    <name evidence="13" type="ORF">LEMA_P095840.1</name>
</gene>
<comment type="cofactor">
    <cofactor evidence="1">
        <name>Cu(2+)</name>
        <dbReference type="ChEBI" id="CHEBI:29036"/>
    </cofactor>
</comment>
<dbReference type="EC" id="1.14.18.1" evidence="3"/>
<keyword evidence="6" id="KW-0186">Copper</keyword>
<accession>E5A3G2</accession>
<evidence type="ECO:0000259" key="12">
    <source>
        <dbReference type="PROSITE" id="PS00497"/>
    </source>
</evidence>
<evidence type="ECO:0000256" key="3">
    <source>
        <dbReference type="ARBA" id="ARBA00011906"/>
    </source>
</evidence>
<feature type="chain" id="PRO_5003195071" description="tyrosinase" evidence="11">
    <location>
        <begin position="27"/>
        <end position="748"/>
    </location>
</feature>
<dbReference type="GeneID" id="13286586"/>
<dbReference type="Gene3D" id="1.10.1280.10">
    <property type="entry name" value="Di-copper center containing domain from catechol oxidase"/>
    <property type="match status" value="1"/>
</dbReference>
<dbReference type="InterPro" id="IPR050316">
    <property type="entry name" value="Tyrosinase/Hemocyanin"/>
</dbReference>
<dbReference type="VEuPathDB" id="FungiDB:LEMA_P095840.1"/>
<feature type="domain" description="Tyrosinase copper-binding" evidence="12">
    <location>
        <begin position="155"/>
        <end position="172"/>
    </location>
</feature>
<evidence type="ECO:0000256" key="2">
    <source>
        <dbReference type="ARBA" id="ARBA00009928"/>
    </source>
</evidence>
<dbReference type="GO" id="GO:0046872">
    <property type="term" value="F:metal ion binding"/>
    <property type="evidence" value="ECO:0007669"/>
    <property type="project" value="UniProtKB-KW"/>
</dbReference>
<evidence type="ECO:0000256" key="10">
    <source>
        <dbReference type="ARBA" id="ARBA00048881"/>
    </source>
</evidence>
<dbReference type="RefSeq" id="XP_003841654.1">
    <property type="nucleotide sequence ID" value="XM_003841606.1"/>
</dbReference>
<comment type="similarity">
    <text evidence="2">Belongs to the tyrosinase family.</text>
</comment>
<evidence type="ECO:0000256" key="11">
    <source>
        <dbReference type="SAM" id="SignalP"/>
    </source>
</evidence>
<dbReference type="PANTHER" id="PTHR11474:SF76">
    <property type="entry name" value="SHKT DOMAIN-CONTAINING PROTEIN"/>
    <property type="match status" value="1"/>
</dbReference>
<dbReference type="EMBL" id="FP929133">
    <property type="protein sequence ID" value="CBX98175.1"/>
    <property type="molecule type" value="Genomic_DNA"/>
</dbReference>
<reference evidence="14" key="1">
    <citation type="journal article" date="2011" name="Nat. Commun.">
        <title>Effector diversification within compartments of the Leptosphaeria maculans genome affected by Repeat-Induced Point mutations.</title>
        <authorList>
            <person name="Rouxel T."/>
            <person name="Grandaubert J."/>
            <person name="Hane J.K."/>
            <person name="Hoede C."/>
            <person name="van de Wouw A.P."/>
            <person name="Couloux A."/>
            <person name="Dominguez V."/>
            <person name="Anthouard V."/>
            <person name="Bally P."/>
            <person name="Bourras S."/>
            <person name="Cozijnsen A.J."/>
            <person name="Ciuffetti L.M."/>
            <person name="Degrave A."/>
            <person name="Dilmaghani A."/>
            <person name="Duret L."/>
            <person name="Fudal I."/>
            <person name="Goodwin S.B."/>
            <person name="Gout L."/>
            <person name="Glaser N."/>
            <person name="Linglin J."/>
            <person name="Kema G.H.J."/>
            <person name="Lapalu N."/>
            <person name="Lawrence C.B."/>
            <person name="May K."/>
            <person name="Meyer M."/>
            <person name="Ollivier B."/>
            <person name="Poulain J."/>
            <person name="Schoch C.L."/>
            <person name="Simon A."/>
            <person name="Spatafora J.W."/>
            <person name="Stachowiak A."/>
            <person name="Turgeon B.G."/>
            <person name="Tyler B.M."/>
            <person name="Vincent D."/>
            <person name="Weissenbach J."/>
            <person name="Amselem J."/>
            <person name="Quesneville H."/>
            <person name="Oliver R.P."/>
            <person name="Wincker P."/>
            <person name="Balesdent M.-H."/>
            <person name="Howlett B.J."/>
        </authorList>
    </citation>
    <scope>NUCLEOTIDE SEQUENCE [LARGE SCALE GENOMIC DNA]</scope>
    <source>
        <strain evidence="14">JN3 / isolate v23.1.3 / race Av1-4-5-6-7-8</strain>
    </source>
</reference>
<protein>
    <recommendedName>
        <fullName evidence="3">tyrosinase</fullName>
        <ecNumber evidence="3">1.14.18.1</ecNumber>
    </recommendedName>
</protein>
<dbReference type="SUPFAM" id="SSF48056">
    <property type="entry name" value="Di-copper centre-containing domain"/>
    <property type="match status" value="1"/>
</dbReference>
<evidence type="ECO:0000256" key="7">
    <source>
        <dbReference type="ARBA" id="ARBA00023033"/>
    </source>
</evidence>
<dbReference type="PANTHER" id="PTHR11474">
    <property type="entry name" value="TYROSINASE FAMILY MEMBER"/>
    <property type="match status" value="1"/>
</dbReference>
<comment type="catalytic activity">
    <reaction evidence="9">
        <text>2 L-dopa + O2 = 2 L-dopaquinone + 2 H2O</text>
        <dbReference type="Rhea" id="RHEA:34287"/>
        <dbReference type="ChEBI" id="CHEBI:15377"/>
        <dbReference type="ChEBI" id="CHEBI:15379"/>
        <dbReference type="ChEBI" id="CHEBI:57504"/>
        <dbReference type="ChEBI" id="CHEBI:57924"/>
        <dbReference type="EC" id="1.14.18.1"/>
    </reaction>
</comment>
<dbReference type="STRING" id="985895.E5A3G2"/>
<keyword evidence="5" id="KW-0560">Oxidoreductase</keyword>
<dbReference type="InterPro" id="IPR002227">
    <property type="entry name" value="Tyrosinase_Cu-bd"/>
</dbReference>
<dbReference type="PRINTS" id="PR00092">
    <property type="entry name" value="TYROSINASE"/>
</dbReference>
<dbReference type="Proteomes" id="UP000002668">
    <property type="component" value="Genome"/>
</dbReference>
<dbReference type="InterPro" id="IPR041640">
    <property type="entry name" value="Tyrosinase_C"/>
</dbReference>
<evidence type="ECO:0000313" key="13">
    <source>
        <dbReference type="EMBL" id="CBX98175.1"/>
    </source>
</evidence>
<evidence type="ECO:0000256" key="5">
    <source>
        <dbReference type="ARBA" id="ARBA00023002"/>
    </source>
</evidence>
<evidence type="ECO:0000256" key="6">
    <source>
        <dbReference type="ARBA" id="ARBA00023008"/>
    </source>
</evidence>
<proteinExistence type="inferred from homology"/>
<dbReference type="Pfam" id="PF00264">
    <property type="entry name" value="Tyrosinase"/>
    <property type="match status" value="1"/>
</dbReference>
<feature type="signal peptide" evidence="11">
    <location>
        <begin position="1"/>
        <end position="26"/>
    </location>
</feature>
<dbReference type="HOGENOM" id="CLU_013691_3_0_1"/>
<keyword evidence="14" id="KW-1185">Reference proteome</keyword>
<sequence>MANFSKPQNMMSMLVALFALLQVSVAFHHHGAHHYAHPARSVDSAMEARINEVAGELEKRQSQGYVAITGVCTSGTESNGMCKEGRVSYPRLELRELQKNADQWNLYLLGMERFMAKDMNDPLSFYQIAGIHGQPYKTWGGFPTPLKNQAGFCPHGNTMFVTWHRPYLALFEQAWYQCVLEVVAEFPSDQQTRWRNAAATLRIPYWDFAIDAGEAVPSAIRDQRVTVTKPSGPATIPNPLYSYSWGQSVPSEVGTTPWNNWPTTLRRPVGNPTRSNNNELLARLNAARANLRDRIFALFASKQKFGDVATSAIGVRTSTSGSGVDSFESVHDTIHNTVGGESGGHMYHLEIAAYEPIFFLLHAGVDRLTAMYQLIVPDSYVSPGNIQKPMAQWNTGEPKNSYTPLKPFTKDNAGNYFNSMDVRETRSLGYHYLETADRSYQQVARAVTALYGGGSNTMTKRTDDKTGQFLGRSFKEGDYHYVLNIIASKFAMDGSYTVHCFLGKPSDKTTGSSTAPYPVENSTVPYPITNATGPGPIENSTSPDCNSTLEADYDPSQDYTQGPNYVGSYGILGGMKAGGGNASALPLMTRGSIPLTTALQGKEHFGELASLKPEDVEPYLAEHLHIKVVGLKGELDPDEIPHFHVSVGSTKVILPENEDDLPDLSSPYKVLHDATINVPAGKPFEYVPTALDIPLPDSPEYIVPSQDGKRPTTPFPVPNLPWEEDGYCASKQVIHYVDPAGNFLYAEM</sequence>
<dbReference type="OMA" id="MAQWNQG"/>
<name>E5A3G2_LEPMJ</name>
<dbReference type="Gene3D" id="2.60.310.20">
    <property type="match status" value="1"/>
</dbReference>
<dbReference type="eggNOG" id="ENOG502R1BY">
    <property type="taxonomic scope" value="Eukaryota"/>
</dbReference>
<dbReference type="GO" id="GO:0004503">
    <property type="term" value="F:tyrosinase activity"/>
    <property type="evidence" value="ECO:0007669"/>
    <property type="project" value="UniProtKB-EC"/>
</dbReference>
<organism evidence="14">
    <name type="scientific">Leptosphaeria maculans (strain JN3 / isolate v23.1.3 / race Av1-4-5-6-7-8)</name>
    <name type="common">Blackleg fungus</name>
    <name type="synonym">Phoma lingam</name>
    <dbReference type="NCBI Taxonomy" id="985895"/>
    <lineage>
        <taxon>Eukaryota</taxon>
        <taxon>Fungi</taxon>
        <taxon>Dikarya</taxon>
        <taxon>Ascomycota</taxon>
        <taxon>Pezizomycotina</taxon>
        <taxon>Dothideomycetes</taxon>
        <taxon>Pleosporomycetidae</taxon>
        <taxon>Pleosporales</taxon>
        <taxon>Pleosporineae</taxon>
        <taxon>Leptosphaeriaceae</taxon>
        <taxon>Plenodomus</taxon>
        <taxon>Plenodomus lingam/Leptosphaeria maculans species complex</taxon>
    </lineage>
</organism>
<comment type="catalytic activity">
    <reaction evidence="10">
        <text>L-tyrosine + O2 = L-dopaquinone + H2O</text>
        <dbReference type="Rhea" id="RHEA:18117"/>
        <dbReference type="ChEBI" id="CHEBI:15377"/>
        <dbReference type="ChEBI" id="CHEBI:15379"/>
        <dbReference type="ChEBI" id="CHEBI:57924"/>
        <dbReference type="ChEBI" id="CHEBI:58315"/>
        <dbReference type="EC" id="1.14.18.1"/>
    </reaction>
</comment>
<dbReference type="InParanoid" id="E5A3G2"/>
<dbReference type="OrthoDB" id="6132182at2759"/>
<evidence type="ECO:0000313" key="14">
    <source>
        <dbReference type="Proteomes" id="UP000002668"/>
    </source>
</evidence>
<dbReference type="AlphaFoldDB" id="E5A3G2"/>
<evidence type="ECO:0000256" key="8">
    <source>
        <dbReference type="ARBA" id="ARBA00023101"/>
    </source>
</evidence>